<gene>
    <name evidence="3" type="ORF">Q361_108132</name>
</gene>
<name>A0A2S4N804_9FLAO</name>
<dbReference type="InterPro" id="IPR011055">
    <property type="entry name" value="Dup_hybrid_motif"/>
</dbReference>
<reference evidence="3 4" key="1">
    <citation type="submission" date="2018-01" db="EMBL/GenBank/DDBJ databases">
        <title>Genomic Encyclopedia of Type Strains, Phase I: the one thousand microbial genomes (KMG-I) project.</title>
        <authorList>
            <person name="Goeker M."/>
        </authorList>
    </citation>
    <scope>NUCLEOTIDE SEQUENCE [LARGE SCALE GENOMIC DNA]</scope>
    <source>
        <strain evidence="3 4">DSM 17960</strain>
    </source>
</reference>
<dbReference type="GO" id="GO:0004222">
    <property type="term" value="F:metalloendopeptidase activity"/>
    <property type="evidence" value="ECO:0007669"/>
    <property type="project" value="TreeGrafter"/>
</dbReference>
<dbReference type="InterPro" id="IPR050570">
    <property type="entry name" value="Cell_wall_metabolism_enzyme"/>
</dbReference>
<sequence length="564" mass="64152">MKKAILLALFFTVVSFSQTNYPQDYFIAPLDIPMQLSGNFGELRPNHFHAGFDFKTNQKEGLNVYATADGYVSRIKVSTAGYGKAIYVSHPNGYTTVYGHLQRYQGKIQDKVIELQYKAQDYEVEAFFKPGEIPVKQGDIIGISGNTGGSEGPHLHYEIRNSKTEKIINPLFFGYKLKDTKKPIVNTLLVYPLDKNSVVNESKRPIALSLSLQEDGTYIAQKVMATGKIGFAISSYDTDDVSYNANGTYKTTLSSNGKDVFGYEFDEMAFDEARYVNALIDYGRYKKMKQRIQRLFMTLPYNWENIKSNINNGVFDVTPNLTDVKKITVYDYVGNKTEIFVPVAYSSNQAKIPSDVKTTKYFVKAKTDALFEKDNISVYFPANTFYEDFYLNFDVKGNTLYLHEDIVPTHNNFTITFDNINLPDSEKNKSFIAMVVNGKQQYYTTKRDGSTFSCKSKLLGQYTIAKDTIAPKITIAKSIENKWITNQKSITLTISDDFSGVKKFDGYINDKWVLFEYEPKTKKIMHQFVDENLKEGLNKLKVVVADNVGNSATFETQFNRSQKK</sequence>
<dbReference type="EMBL" id="PQNY01000008">
    <property type="protein sequence ID" value="POS01801.1"/>
    <property type="molecule type" value="Genomic_DNA"/>
</dbReference>
<dbReference type="SUPFAM" id="SSF51261">
    <property type="entry name" value="Duplicated hybrid motif"/>
    <property type="match status" value="1"/>
</dbReference>
<comment type="caution">
    <text evidence="3">The sequence shown here is derived from an EMBL/GenBank/DDBJ whole genome shotgun (WGS) entry which is preliminary data.</text>
</comment>
<feature type="chain" id="PRO_5015764140" evidence="1">
    <location>
        <begin position="23"/>
        <end position="564"/>
    </location>
</feature>
<evidence type="ECO:0000256" key="1">
    <source>
        <dbReference type="SAM" id="SignalP"/>
    </source>
</evidence>
<dbReference type="PANTHER" id="PTHR21666:SF285">
    <property type="entry name" value="M23 FAMILY METALLOPEPTIDASE"/>
    <property type="match status" value="1"/>
</dbReference>
<dbReference type="Pfam" id="PF01551">
    <property type="entry name" value="Peptidase_M23"/>
    <property type="match status" value="2"/>
</dbReference>
<dbReference type="Gene3D" id="2.70.70.10">
    <property type="entry name" value="Glucose Permease (Domain IIA)"/>
    <property type="match status" value="1"/>
</dbReference>
<keyword evidence="4" id="KW-1185">Reference proteome</keyword>
<accession>A0A2S4N804</accession>
<evidence type="ECO:0000313" key="4">
    <source>
        <dbReference type="Proteomes" id="UP000237056"/>
    </source>
</evidence>
<dbReference type="RefSeq" id="WP_103726143.1">
    <property type="nucleotide sequence ID" value="NZ_PQNY01000008.1"/>
</dbReference>
<keyword evidence="1" id="KW-0732">Signal</keyword>
<dbReference type="PANTHER" id="PTHR21666">
    <property type="entry name" value="PEPTIDASE-RELATED"/>
    <property type="match status" value="1"/>
</dbReference>
<proteinExistence type="predicted"/>
<evidence type="ECO:0000313" key="3">
    <source>
        <dbReference type="EMBL" id="POS01801.1"/>
    </source>
</evidence>
<dbReference type="AlphaFoldDB" id="A0A2S4N804"/>
<dbReference type="OrthoDB" id="9810477at2"/>
<feature type="domain" description="M23ase beta-sheet core" evidence="2">
    <location>
        <begin position="134"/>
        <end position="163"/>
    </location>
</feature>
<dbReference type="InterPro" id="IPR016047">
    <property type="entry name" value="M23ase_b-sheet_dom"/>
</dbReference>
<protein>
    <submittedName>
        <fullName evidence="3">Peptidase M23-like protein</fullName>
    </submittedName>
</protein>
<dbReference type="CDD" id="cd12797">
    <property type="entry name" value="M23_peptidase"/>
    <property type="match status" value="1"/>
</dbReference>
<evidence type="ECO:0000259" key="2">
    <source>
        <dbReference type="Pfam" id="PF01551"/>
    </source>
</evidence>
<dbReference type="Proteomes" id="UP000237056">
    <property type="component" value="Unassembled WGS sequence"/>
</dbReference>
<feature type="signal peptide" evidence="1">
    <location>
        <begin position="1"/>
        <end position="22"/>
    </location>
</feature>
<organism evidence="3 4">
    <name type="scientific">Flavobacterium croceum DSM 17960</name>
    <dbReference type="NCBI Taxonomy" id="1121886"/>
    <lineage>
        <taxon>Bacteria</taxon>
        <taxon>Pseudomonadati</taxon>
        <taxon>Bacteroidota</taxon>
        <taxon>Flavobacteriia</taxon>
        <taxon>Flavobacteriales</taxon>
        <taxon>Flavobacteriaceae</taxon>
        <taxon>Flavobacterium</taxon>
    </lineage>
</organism>
<feature type="domain" description="M23ase beta-sheet core" evidence="2">
    <location>
        <begin position="48"/>
        <end position="112"/>
    </location>
</feature>